<reference evidence="6" key="1">
    <citation type="journal article" date="2013" name="J. Plant Res.">
        <title>Effect of fungi and light on seed germination of three Opuntia species from semiarid lands of central Mexico.</title>
        <authorList>
            <person name="Delgado-Sanchez P."/>
            <person name="Jimenez-Bremont J.F."/>
            <person name="Guerrero-Gonzalez Mde L."/>
            <person name="Flores J."/>
        </authorList>
    </citation>
    <scope>NUCLEOTIDE SEQUENCE</scope>
    <source>
        <tissue evidence="6">Cladode</tissue>
    </source>
</reference>
<keyword evidence="4 5" id="KW-0472">Membrane</keyword>
<evidence type="ECO:0000256" key="4">
    <source>
        <dbReference type="ARBA" id="ARBA00023136"/>
    </source>
</evidence>
<sequence length="99" mass="11213">MVGTSMIMQLFRFLLRFSRLFLQRKLSNLQWMAIILLAVGTTTSQVKGCGEPSCDSLFSAPIQGYMLGILSACLSALAGVYTEFLIKKNNDSLYWWDYE</sequence>
<name>A0A7C8ZRC9_OPUST</name>
<keyword evidence="3 5" id="KW-1133">Transmembrane helix</keyword>
<keyword evidence="2 5" id="KW-0812">Transmembrane</keyword>
<dbReference type="EMBL" id="GISG01153326">
    <property type="protein sequence ID" value="MBA4648015.1"/>
    <property type="molecule type" value="Transcribed_RNA"/>
</dbReference>
<dbReference type="GO" id="GO:0000139">
    <property type="term" value="C:Golgi membrane"/>
    <property type="evidence" value="ECO:0007669"/>
    <property type="project" value="InterPro"/>
</dbReference>
<dbReference type="Pfam" id="PF04142">
    <property type="entry name" value="Nuc_sug_transp"/>
    <property type="match status" value="1"/>
</dbReference>
<reference evidence="6" key="2">
    <citation type="submission" date="2020-07" db="EMBL/GenBank/DDBJ databases">
        <authorList>
            <person name="Vera ALvarez R."/>
            <person name="Arias-Moreno D.M."/>
            <person name="Jimenez-Jacinto V."/>
            <person name="Jimenez-Bremont J.F."/>
            <person name="Swaminathan K."/>
            <person name="Moose S.P."/>
            <person name="Guerrero-Gonzalez M.L."/>
            <person name="Marino-Ramirez L."/>
            <person name="Landsman D."/>
            <person name="Rodriguez-Kessler M."/>
            <person name="Delgado-Sanchez P."/>
        </authorList>
    </citation>
    <scope>NUCLEOTIDE SEQUENCE</scope>
    <source>
        <tissue evidence="6">Cladode</tissue>
    </source>
</reference>
<accession>A0A7C8ZRC9</accession>
<protein>
    <submittedName>
        <fullName evidence="6">Uncharacterized protein</fullName>
    </submittedName>
</protein>
<organism evidence="6">
    <name type="scientific">Opuntia streptacantha</name>
    <name type="common">Prickly pear cactus</name>
    <name type="synonym">Opuntia cardona</name>
    <dbReference type="NCBI Taxonomy" id="393608"/>
    <lineage>
        <taxon>Eukaryota</taxon>
        <taxon>Viridiplantae</taxon>
        <taxon>Streptophyta</taxon>
        <taxon>Embryophyta</taxon>
        <taxon>Tracheophyta</taxon>
        <taxon>Spermatophyta</taxon>
        <taxon>Magnoliopsida</taxon>
        <taxon>eudicotyledons</taxon>
        <taxon>Gunneridae</taxon>
        <taxon>Pentapetalae</taxon>
        <taxon>Caryophyllales</taxon>
        <taxon>Cactineae</taxon>
        <taxon>Cactaceae</taxon>
        <taxon>Opuntioideae</taxon>
        <taxon>Opuntia</taxon>
    </lineage>
</organism>
<comment type="subcellular location">
    <subcellularLocation>
        <location evidence="1">Membrane</location>
        <topology evidence="1">Multi-pass membrane protein</topology>
    </subcellularLocation>
</comment>
<evidence type="ECO:0000256" key="5">
    <source>
        <dbReference type="SAM" id="Phobius"/>
    </source>
</evidence>
<dbReference type="GO" id="GO:0015165">
    <property type="term" value="F:pyrimidine nucleotide-sugar transmembrane transporter activity"/>
    <property type="evidence" value="ECO:0007669"/>
    <property type="project" value="InterPro"/>
</dbReference>
<evidence type="ECO:0000313" key="6">
    <source>
        <dbReference type="EMBL" id="MBA4648015.1"/>
    </source>
</evidence>
<evidence type="ECO:0000256" key="1">
    <source>
        <dbReference type="ARBA" id="ARBA00004141"/>
    </source>
</evidence>
<feature type="transmembrane region" description="Helical" evidence="5">
    <location>
        <begin position="64"/>
        <end position="86"/>
    </location>
</feature>
<dbReference type="InterPro" id="IPR007271">
    <property type="entry name" value="Nuc_sug_transpt"/>
</dbReference>
<dbReference type="AlphaFoldDB" id="A0A7C8ZRC9"/>
<evidence type="ECO:0000256" key="2">
    <source>
        <dbReference type="ARBA" id="ARBA00022692"/>
    </source>
</evidence>
<evidence type="ECO:0000256" key="3">
    <source>
        <dbReference type="ARBA" id="ARBA00022989"/>
    </source>
</evidence>
<proteinExistence type="predicted"/>
<dbReference type="PANTHER" id="PTHR10231">
    <property type="entry name" value="NUCLEOTIDE-SUGAR TRANSMEMBRANE TRANSPORTER"/>
    <property type="match status" value="1"/>
</dbReference>